<dbReference type="Proteomes" id="UP000468943">
    <property type="component" value="Unassembled WGS sequence"/>
</dbReference>
<evidence type="ECO:0000256" key="3">
    <source>
        <dbReference type="ARBA" id="ARBA00022670"/>
    </source>
</evidence>
<dbReference type="GO" id="GO:0046872">
    <property type="term" value="F:metal ion binding"/>
    <property type="evidence" value="ECO:0007669"/>
    <property type="project" value="UniProtKB-KW"/>
</dbReference>
<reference evidence="12 13" key="1">
    <citation type="submission" date="2019-12" db="EMBL/GenBank/DDBJ databases">
        <title>Genomic-based taxomic classification of the family Erythrobacteraceae.</title>
        <authorList>
            <person name="Xu L."/>
        </authorList>
    </citation>
    <scope>NUCLEOTIDE SEQUENCE [LARGE SCALE GENOMIC DNA]</scope>
    <source>
        <strain evidence="12 13">JCM 17802</strain>
    </source>
</reference>
<dbReference type="InterPro" id="IPR001431">
    <property type="entry name" value="Pept_M16_Zn_BS"/>
</dbReference>
<keyword evidence="6" id="KW-0862">Zinc</keyword>
<dbReference type="Gene3D" id="3.30.830.10">
    <property type="entry name" value="Metalloenzyme, LuxS/M16 peptidase-like"/>
    <property type="match status" value="4"/>
</dbReference>
<comment type="cofactor">
    <cofactor evidence="1">
        <name>Zn(2+)</name>
        <dbReference type="ChEBI" id="CHEBI:29105"/>
    </cofactor>
</comment>
<feature type="chain" id="PRO_5026276905" evidence="9">
    <location>
        <begin position="21"/>
        <end position="973"/>
    </location>
</feature>
<keyword evidence="7" id="KW-0482">Metalloprotease</keyword>
<evidence type="ECO:0000256" key="4">
    <source>
        <dbReference type="ARBA" id="ARBA00022723"/>
    </source>
</evidence>
<dbReference type="GO" id="GO:0004222">
    <property type="term" value="F:metalloendopeptidase activity"/>
    <property type="evidence" value="ECO:0007669"/>
    <property type="project" value="InterPro"/>
</dbReference>
<feature type="signal peptide" evidence="9">
    <location>
        <begin position="1"/>
        <end position="20"/>
    </location>
</feature>
<dbReference type="RefSeq" id="WP_160598566.1">
    <property type="nucleotide sequence ID" value="NZ_WTYS01000001.1"/>
</dbReference>
<evidence type="ECO:0000256" key="9">
    <source>
        <dbReference type="SAM" id="SignalP"/>
    </source>
</evidence>
<dbReference type="InterPro" id="IPR011765">
    <property type="entry name" value="Pept_M16_N"/>
</dbReference>
<feature type="domain" description="Peptidase M16 N-terminal" evidence="10">
    <location>
        <begin position="74"/>
        <end position="208"/>
    </location>
</feature>
<evidence type="ECO:0000259" key="11">
    <source>
        <dbReference type="Pfam" id="PF05193"/>
    </source>
</evidence>
<evidence type="ECO:0000256" key="7">
    <source>
        <dbReference type="ARBA" id="ARBA00023049"/>
    </source>
</evidence>
<dbReference type="InterPro" id="IPR050626">
    <property type="entry name" value="Peptidase_M16"/>
</dbReference>
<evidence type="ECO:0000256" key="1">
    <source>
        <dbReference type="ARBA" id="ARBA00001947"/>
    </source>
</evidence>
<evidence type="ECO:0000256" key="5">
    <source>
        <dbReference type="ARBA" id="ARBA00022801"/>
    </source>
</evidence>
<evidence type="ECO:0000256" key="6">
    <source>
        <dbReference type="ARBA" id="ARBA00022833"/>
    </source>
</evidence>
<organism evidence="12 13">
    <name type="scientific">Pontixanthobacter gangjinensis</name>
    <dbReference type="NCBI Taxonomy" id="1028742"/>
    <lineage>
        <taxon>Bacteria</taxon>
        <taxon>Pseudomonadati</taxon>
        <taxon>Pseudomonadota</taxon>
        <taxon>Alphaproteobacteria</taxon>
        <taxon>Sphingomonadales</taxon>
        <taxon>Erythrobacteraceae</taxon>
        <taxon>Pontixanthobacter</taxon>
    </lineage>
</organism>
<evidence type="ECO:0000256" key="2">
    <source>
        <dbReference type="ARBA" id="ARBA00007261"/>
    </source>
</evidence>
<protein>
    <submittedName>
        <fullName evidence="12">Insulinase family protein</fullName>
    </submittedName>
</protein>
<dbReference type="GO" id="GO:0006508">
    <property type="term" value="P:proteolysis"/>
    <property type="evidence" value="ECO:0007669"/>
    <property type="project" value="UniProtKB-KW"/>
</dbReference>
<dbReference type="OrthoDB" id="9811314at2"/>
<dbReference type="PANTHER" id="PTHR43690:SF17">
    <property type="entry name" value="PROTEIN YHJJ"/>
    <property type="match status" value="1"/>
</dbReference>
<dbReference type="SUPFAM" id="SSF63411">
    <property type="entry name" value="LuxS/MPP-like metallohydrolase"/>
    <property type="match status" value="3"/>
</dbReference>
<gene>
    <name evidence="12" type="ORF">GRI36_11455</name>
</gene>
<keyword evidence="3" id="KW-0645">Protease</keyword>
<name>A0A6I4SP04_9SPHN</name>
<dbReference type="Pfam" id="PF05193">
    <property type="entry name" value="Peptidase_M16_C"/>
    <property type="match status" value="2"/>
</dbReference>
<dbReference type="Pfam" id="PF00675">
    <property type="entry name" value="Peptidase_M16"/>
    <property type="match status" value="1"/>
</dbReference>
<evidence type="ECO:0000259" key="10">
    <source>
        <dbReference type="Pfam" id="PF00675"/>
    </source>
</evidence>
<dbReference type="AlphaFoldDB" id="A0A6I4SP04"/>
<proteinExistence type="inferred from homology"/>
<dbReference type="PANTHER" id="PTHR43690">
    <property type="entry name" value="NARDILYSIN"/>
    <property type="match status" value="1"/>
</dbReference>
<dbReference type="PROSITE" id="PS00143">
    <property type="entry name" value="INSULINASE"/>
    <property type="match status" value="1"/>
</dbReference>
<feature type="domain" description="Peptidase M16 C-terminal" evidence="11">
    <location>
        <begin position="235"/>
        <end position="414"/>
    </location>
</feature>
<sequence length="973" mass="106542">MKSPLFARLALSLLLSTALAAPIAAQEAAAEPASGESAAIAEGWDAADWDLADSEFLPEAGWKFGTLDNGMRYIIRQNDRPEKTALVRMVIGTGSIDERDEEQGFAHYLEHMAFNGSTNVPEGEMIKLLEREGLAFGADTNASTGFDETQYILDLPRADPALLDTALMLMRETVSELTIAPEAVERERGVILSERRVRNNYNFKNVVEGLRFAYPEARLGSRLPIGTIETLEGATAEGLRAFWSREYVPADTVLVIVGDFDPALVEGNIRTRFADWESAESPDQPPLGPVDPGTKGQTTIYLDPALTESVTITRHGAYIDRPDTVEERRKSVLRQLGDRVISRRLQRLLRDEDPPFRGVSVSSSDFFDEARTTQLVVASQEGGWQRGLDAAIDEYRRALIYGFTKAEIAEQISNYRTSLENAAANVGTRTNNQLVSSALAIISGDNVPDSPQNTLDRFNAAVAVATPETVLAELRANAVELDEPLIRFTGKVAPEGGEDALRSAVDIAYARDVAPPVDSGNAEFGYTDFGTPGAVVSDMKTANLDIRTLRFANGVMLNLKPTDLEDDRVTIRVNIDGGTVIETRENPMAVTIAGLLTSGGLGKHSSDQLQSILAGRSVGGSFGAGELTFISSARTTPRDLELQLQLLTAYITDPGYRAEGLGLWKKGLEDFFATLGKTPGSAFGEASSLILSDNDPRFVRPPLEAYQALDYYQLKGNIADRLDNGAIEIGIVGDFDADQAIALVAKTFGALPQREPEFREYNDERRQRSFTDNRQSYTIEHDGEPDQAMLQLVWPTTDNEDWTETSQFNLLSRVTQLMLTEKLREELGQTYSPSVGSSLSSLYRDYGTFSMSASVDISQLDAAKSAMDQVIADLLAAEPDADLIQRARQPVLESLDNRLKTNGGWMGVVDRAQSKPEDLLRFLTTKARYEAMTGAELLALARKYLQPDQLVEFRVVPSDVVLAKASEMDVTTP</sequence>
<evidence type="ECO:0000313" key="12">
    <source>
        <dbReference type="EMBL" id="MXO57493.1"/>
    </source>
</evidence>
<keyword evidence="13" id="KW-1185">Reference proteome</keyword>
<comment type="caution">
    <text evidence="12">The sequence shown here is derived from an EMBL/GenBank/DDBJ whole genome shotgun (WGS) entry which is preliminary data.</text>
</comment>
<accession>A0A6I4SP04</accession>
<feature type="domain" description="Peptidase M16 C-terminal" evidence="11">
    <location>
        <begin position="712"/>
        <end position="889"/>
    </location>
</feature>
<keyword evidence="5" id="KW-0378">Hydrolase</keyword>
<dbReference type="InterPro" id="IPR011249">
    <property type="entry name" value="Metalloenz_LuxS/M16"/>
</dbReference>
<keyword evidence="9" id="KW-0732">Signal</keyword>
<dbReference type="EMBL" id="WTYS01000001">
    <property type="protein sequence ID" value="MXO57493.1"/>
    <property type="molecule type" value="Genomic_DNA"/>
</dbReference>
<dbReference type="InterPro" id="IPR007863">
    <property type="entry name" value="Peptidase_M16_C"/>
</dbReference>
<comment type="similarity">
    <text evidence="2 8">Belongs to the peptidase M16 family.</text>
</comment>
<evidence type="ECO:0000256" key="8">
    <source>
        <dbReference type="RuleBase" id="RU004447"/>
    </source>
</evidence>
<evidence type="ECO:0000313" key="13">
    <source>
        <dbReference type="Proteomes" id="UP000468943"/>
    </source>
</evidence>
<keyword evidence="4" id="KW-0479">Metal-binding</keyword>